<evidence type="ECO:0000313" key="3">
    <source>
        <dbReference type="Proteomes" id="UP000534286"/>
    </source>
</evidence>
<sequence>MWSSELARSAAAGADRVPDGVHDQGGTSADEELACARAQRWPAVEQSEGRADREQGDGGQDDRGDQRGGAGAEQVGKDNHDGAEGEGDEAGHGR</sequence>
<proteinExistence type="predicted"/>
<protein>
    <submittedName>
        <fullName evidence="2">Uncharacterized protein</fullName>
    </submittedName>
</protein>
<keyword evidence="3" id="KW-1185">Reference proteome</keyword>
<evidence type="ECO:0000256" key="1">
    <source>
        <dbReference type="SAM" id="MobiDB-lite"/>
    </source>
</evidence>
<gene>
    <name evidence="2" type="ORF">FHR32_003170</name>
</gene>
<dbReference type="Proteomes" id="UP000534286">
    <property type="component" value="Unassembled WGS sequence"/>
</dbReference>
<feature type="compositionally biased region" description="Basic and acidic residues" evidence="1">
    <location>
        <begin position="75"/>
        <end position="94"/>
    </location>
</feature>
<organism evidence="2 3">
    <name type="scientific">Streptosporangium album</name>
    <dbReference type="NCBI Taxonomy" id="47479"/>
    <lineage>
        <taxon>Bacteria</taxon>
        <taxon>Bacillati</taxon>
        <taxon>Actinomycetota</taxon>
        <taxon>Actinomycetes</taxon>
        <taxon>Streptosporangiales</taxon>
        <taxon>Streptosporangiaceae</taxon>
        <taxon>Streptosporangium</taxon>
    </lineage>
</organism>
<dbReference type="AlphaFoldDB" id="A0A7W7WA78"/>
<reference evidence="2 3" key="1">
    <citation type="submission" date="2020-08" db="EMBL/GenBank/DDBJ databases">
        <title>Sequencing the genomes of 1000 actinobacteria strains.</title>
        <authorList>
            <person name="Klenk H.-P."/>
        </authorList>
    </citation>
    <scope>NUCLEOTIDE SEQUENCE [LARGE SCALE GENOMIC DNA]</scope>
    <source>
        <strain evidence="2 3">DSM 43023</strain>
    </source>
</reference>
<comment type="caution">
    <text evidence="2">The sequence shown here is derived from an EMBL/GenBank/DDBJ whole genome shotgun (WGS) entry which is preliminary data.</text>
</comment>
<evidence type="ECO:0000313" key="2">
    <source>
        <dbReference type="EMBL" id="MBB4938865.1"/>
    </source>
</evidence>
<feature type="compositionally biased region" description="Basic and acidic residues" evidence="1">
    <location>
        <begin position="47"/>
        <end position="66"/>
    </location>
</feature>
<accession>A0A7W7WA78</accession>
<dbReference type="EMBL" id="JACHJU010000001">
    <property type="protein sequence ID" value="MBB4938865.1"/>
    <property type="molecule type" value="Genomic_DNA"/>
</dbReference>
<feature type="region of interest" description="Disordered" evidence="1">
    <location>
        <begin position="1"/>
        <end position="94"/>
    </location>
</feature>
<name>A0A7W7WA78_9ACTN</name>